<accession>A0ABX5KPE1</accession>
<organism evidence="1 2">
    <name type="scientific">Paraburkholderia unamae</name>
    <dbReference type="NCBI Taxonomy" id="219649"/>
    <lineage>
        <taxon>Bacteria</taxon>
        <taxon>Pseudomonadati</taxon>
        <taxon>Pseudomonadota</taxon>
        <taxon>Betaproteobacteria</taxon>
        <taxon>Burkholderiales</taxon>
        <taxon>Burkholderiaceae</taxon>
        <taxon>Paraburkholderia</taxon>
    </lineage>
</organism>
<gene>
    <name evidence="1" type="ORF">C7402_111149</name>
</gene>
<dbReference type="EMBL" id="QEOB01000011">
    <property type="protein sequence ID" value="PVX81247.1"/>
    <property type="molecule type" value="Genomic_DNA"/>
</dbReference>
<dbReference type="Proteomes" id="UP000245712">
    <property type="component" value="Unassembled WGS sequence"/>
</dbReference>
<evidence type="ECO:0000313" key="1">
    <source>
        <dbReference type="EMBL" id="PVX81247.1"/>
    </source>
</evidence>
<evidence type="ECO:0000313" key="2">
    <source>
        <dbReference type="Proteomes" id="UP000245712"/>
    </source>
</evidence>
<sequence length="69" mass="7582">MKQRTFVIGRGFVEAETPESIAAGWDRAFAAVRAQGDKPRTRVQPHEARTAAAWDAAFARVAAQRTGRL</sequence>
<proteinExistence type="predicted"/>
<keyword evidence="2" id="KW-1185">Reference proteome</keyword>
<protein>
    <submittedName>
        <fullName evidence="1">Uncharacterized protein</fullName>
    </submittedName>
</protein>
<name>A0ABX5KPE1_9BURK</name>
<comment type="caution">
    <text evidence="1">The sequence shown here is derived from an EMBL/GenBank/DDBJ whole genome shotgun (WGS) entry which is preliminary data.</text>
</comment>
<reference evidence="1 2" key="1">
    <citation type="submission" date="2018-05" db="EMBL/GenBank/DDBJ databases">
        <title>Genomic Encyclopedia of Type Strains, Phase IV (KMG-V): Genome sequencing to study the core and pangenomes of soil and plant-associated prokaryotes.</title>
        <authorList>
            <person name="Whitman W."/>
        </authorList>
    </citation>
    <scope>NUCLEOTIDE SEQUENCE [LARGE SCALE GENOMIC DNA]</scope>
    <source>
        <strain evidence="1 2">SCZa-39</strain>
    </source>
</reference>
<dbReference type="RefSeq" id="WP_116612296.1">
    <property type="nucleotide sequence ID" value="NZ_CAJZAT010000008.1"/>
</dbReference>